<feature type="transmembrane region" description="Helical" evidence="2">
    <location>
        <begin position="81"/>
        <end position="102"/>
    </location>
</feature>
<protein>
    <recommendedName>
        <fullName evidence="3">Heparan-alpha-glucosaminide N-acetyltransferase catalytic domain-containing protein</fullName>
    </recommendedName>
</protein>
<name>A0A101N2J2_9ACTN</name>
<accession>A0A101N2J2</accession>
<dbReference type="InterPro" id="IPR012429">
    <property type="entry name" value="HGSNAT_cat"/>
</dbReference>
<gene>
    <name evidence="4" type="ORF">AQI94_26235</name>
</gene>
<dbReference type="RefSeq" id="WP_037943480.1">
    <property type="nucleotide sequence ID" value="NZ_JBIBHV010000005.1"/>
</dbReference>
<evidence type="ECO:0000313" key="4">
    <source>
        <dbReference type="EMBL" id="KUM85369.1"/>
    </source>
</evidence>
<evidence type="ECO:0000256" key="1">
    <source>
        <dbReference type="SAM" id="MobiDB-lite"/>
    </source>
</evidence>
<dbReference type="AlphaFoldDB" id="A0A101N2J2"/>
<feature type="transmembrane region" description="Helical" evidence="2">
    <location>
        <begin position="218"/>
        <end position="237"/>
    </location>
</feature>
<dbReference type="InterPro" id="IPR052529">
    <property type="entry name" value="Bact_Transport_Assoc"/>
</dbReference>
<keyword evidence="2" id="KW-0812">Transmembrane</keyword>
<evidence type="ECO:0000259" key="3">
    <source>
        <dbReference type="Pfam" id="PF07786"/>
    </source>
</evidence>
<dbReference type="Proteomes" id="UP000053039">
    <property type="component" value="Unassembled WGS sequence"/>
</dbReference>
<proteinExistence type="predicted"/>
<evidence type="ECO:0000313" key="5">
    <source>
        <dbReference type="Proteomes" id="UP000053039"/>
    </source>
</evidence>
<evidence type="ECO:0000256" key="2">
    <source>
        <dbReference type="SAM" id="Phobius"/>
    </source>
</evidence>
<keyword evidence="2" id="KW-1133">Transmembrane helix</keyword>
<feature type="transmembrane region" description="Helical" evidence="2">
    <location>
        <begin position="108"/>
        <end position="128"/>
    </location>
</feature>
<keyword evidence="2" id="KW-0472">Membrane</keyword>
<dbReference type="EMBL" id="LMWM01000029">
    <property type="protein sequence ID" value="KUM85369.1"/>
    <property type="molecule type" value="Genomic_DNA"/>
</dbReference>
<feature type="transmembrane region" description="Helical" evidence="2">
    <location>
        <begin position="188"/>
        <end position="206"/>
    </location>
</feature>
<reference evidence="4 5" key="1">
    <citation type="submission" date="2015-10" db="EMBL/GenBank/DDBJ databases">
        <title>Draft genome sequence of Streptomyces pseudovenezuelae DSM 40212, type strain for the species Streptomyces pseudovenezuelae.</title>
        <authorList>
            <person name="Ruckert C."/>
            <person name="Winkler A."/>
            <person name="Kalinowski J."/>
            <person name="Kampfer P."/>
            <person name="Glaeser S."/>
        </authorList>
    </citation>
    <scope>NUCLEOTIDE SEQUENCE [LARGE SCALE GENOMIC DNA]</scope>
    <source>
        <strain evidence="4 5">DSM 40212</strain>
    </source>
</reference>
<feature type="transmembrane region" description="Helical" evidence="2">
    <location>
        <begin position="135"/>
        <end position="153"/>
    </location>
</feature>
<sequence>MPAPYGPKQTAPRIVGVDVARGLALLGMFSVHVFGAFDEAGSPTPAWMFAGGRSSATFAVTAGIGLAFTTGGRRPATGRPAAVAVAARAGVIALIGLLLGYASRAADLDVDVILVFYALLFLIAIPLLGLGPRTLAALSLSLAVGAPFAVHALRGSLPRPAFDGDPTLQDVVTDPLGLLSDLLVHGDYPVLAWTAYLCAGLALGRLDLTSRGLAPRLLGGGLALVAGIWLVSSLVLFRFDGLRQLWRAEFPGASRAEALWDSPDGVTWWALLSRAPHTTTPFDLLLTLGSATAILGGALLLTRSALLTRALTPLAAAGSMPLTLYAAHVLLLTTGALSGSPELLYAVMTTGALLFALSWRHVGRGPLETVVAGAARRCREAVTPPRPPEPVADPVRLSKHTE</sequence>
<comment type="caution">
    <text evidence="4">The sequence shown here is derived from an EMBL/GenBank/DDBJ whole genome shotgun (WGS) entry which is preliminary data.</text>
</comment>
<dbReference type="Pfam" id="PF07786">
    <property type="entry name" value="HGSNAT_cat"/>
    <property type="match status" value="1"/>
</dbReference>
<organism evidence="4 5">
    <name type="scientific">Streptomyces pseudovenezuelae</name>
    <dbReference type="NCBI Taxonomy" id="67350"/>
    <lineage>
        <taxon>Bacteria</taxon>
        <taxon>Bacillati</taxon>
        <taxon>Actinomycetota</taxon>
        <taxon>Actinomycetes</taxon>
        <taxon>Kitasatosporales</taxon>
        <taxon>Streptomycetaceae</taxon>
        <taxon>Streptomyces</taxon>
        <taxon>Streptomyces aurantiacus group</taxon>
    </lineage>
</organism>
<feature type="transmembrane region" description="Helical" evidence="2">
    <location>
        <begin position="12"/>
        <end position="34"/>
    </location>
</feature>
<feature type="transmembrane region" description="Helical" evidence="2">
    <location>
        <begin position="284"/>
        <end position="302"/>
    </location>
</feature>
<feature type="transmembrane region" description="Helical" evidence="2">
    <location>
        <begin position="46"/>
        <end position="69"/>
    </location>
</feature>
<feature type="transmembrane region" description="Helical" evidence="2">
    <location>
        <begin position="314"/>
        <end position="337"/>
    </location>
</feature>
<dbReference type="PANTHER" id="PTHR30590:SF2">
    <property type="entry name" value="INNER MEMBRANE PROTEIN"/>
    <property type="match status" value="1"/>
</dbReference>
<dbReference type="OrthoDB" id="4966979at2"/>
<feature type="transmembrane region" description="Helical" evidence="2">
    <location>
        <begin position="343"/>
        <end position="359"/>
    </location>
</feature>
<feature type="domain" description="Heparan-alpha-glucosaminide N-acetyltransferase catalytic" evidence="3">
    <location>
        <begin position="13"/>
        <end position="207"/>
    </location>
</feature>
<feature type="region of interest" description="Disordered" evidence="1">
    <location>
        <begin position="381"/>
        <end position="402"/>
    </location>
</feature>
<dbReference type="PANTHER" id="PTHR30590">
    <property type="entry name" value="INNER MEMBRANE PROTEIN"/>
    <property type="match status" value="1"/>
</dbReference>